<name>A0ABR5TFJ8_9BURK</name>
<dbReference type="PANTHER" id="PTHR33175">
    <property type="entry name" value="DNA-BINDING PROTEIN HU"/>
    <property type="match status" value="1"/>
</dbReference>
<evidence type="ECO:0000256" key="1">
    <source>
        <dbReference type="ARBA" id="ARBA00010529"/>
    </source>
</evidence>
<organism evidence="5 6">
    <name type="scientific">Burkholderia savannae</name>
    <dbReference type="NCBI Taxonomy" id="1637837"/>
    <lineage>
        <taxon>Bacteria</taxon>
        <taxon>Pseudomonadati</taxon>
        <taxon>Pseudomonadota</taxon>
        <taxon>Betaproteobacteria</taxon>
        <taxon>Burkholderiales</taxon>
        <taxon>Burkholderiaceae</taxon>
        <taxon>Burkholderia</taxon>
        <taxon>pseudomallei group</taxon>
    </lineage>
</organism>
<dbReference type="GO" id="GO:0003677">
    <property type="term" value="F:DNA binding"/>
    <property type="evidence" value="ECO:0007669"/>
    <property type="project" value="UniProtKB-KW"/>
</dbReference>
<evidence type="ECO:0000313" key="6">
    <source>
        <dbReference type="Proteomes" id="UP000070255"/>
    </source>
</evidence>
<dbReference type="PROSITE" id="PS00045">
    <property type="entry name" value="HISTONE_LIKE"/>
    <property type="match status" value="1"/>
</dbReference>
<proteinExistence type="inferred from homology"/>
<dbReference type="SMART" id="SM00411">
    <property type="entry name" value="BHL"/>
    <property type="match status" value="1"/>
</dbReference>
<dbReference type="InterPro" id="IPR010992">
    <property type="entry name" value="IHF-like_DNA-bd_dom_sf"/>
</dbReference>
<dbReference type="PRINTS" id="PR01727">
    <property type="entry name" value="DNABINDINGHU"/>
</dbReference>
<keyword evidence="2" id="KW-0226">DNA condensation</keyword>
<evidence type="ECO:0000256" key="2">
    <source>
        <dbReference type="ARBA" id="ARBA00023067"/>
    </source>
</evidence>
<sequence>MNKADLINHIVAETCLTKADASRALDATLEGITKTLRKGDVVTLTGFGAFSVGKRTARIGRNPATGEEIKIPASKTPKFKAGKSLKDAVA</sequence>
<dbReference type="CDD" id="cd13831">
    <property type="entry name" value="HU"/>
    <property type="match status" value="1"/>
</dbReference>
<evidence type="ECO:0000313" key="5">
    <source>
        <dbReference type="EMBL" id="KWZ43772.1"/>
    </source>
</evidence>
<dbReference type="Proteomes" id="UP000070255">
    <property type="component" value="Unassembled WGS sequence"/>
</dbReference>
<keyword evidence="6" id="KW-1185">Reference proteome</keyword>
<protein>
    <submittedName>
        <fullName evidence="5">DNA-binding protein HU</fullName>
    </submittedName>
</protein>
<dbReference type="SUPFAM" id="SSF47729">
    <property type="entry name" value="IHF-like DNA-binding proteins"/>
    <property type="match status" value="1"/>
</dbReference>
<comment type="caution">
    <text evidence="5">The sequence shown here is derived from an EMBL/GenBank/DDBJ whole genome shotgun (WGS) entry which is preliminary data.</text>
</comment>
<dbReference type="Gene3D" id="4.10.520.10">
    <property type="entry name" value="IHF-like DNA-binding proteins"/>
    <property type="match status" value="1"/>
</dbReference>
<dbReference type="InterPro" id="IPR020816">
    <property type="entry name" value="Histone-like_DNA-bd_CS"/>
</dbReference>
<dbReference type="RefSeq" id="WP_060822046.1">
    <property type="nucleotide sequence ID" value="NZ_LNJQ01000001.1"/>
</dbReference>
<dbReference type="PANTHER" id="PTHR33175:SF3">
    <property type="entry name" value="DNA-BINDING PROTEIN HU-BETA"/>
    <property type="match status" value="1"/>
</dbReference>
<keyword evidence="3 5" id="KW-0238">DNA-binding</keyword>
<accession>A0ABR5TFJ8</accession>
<comment type="similarity">
    <text evidence="1 4">Belongs to the bacterial histone-like protein family.</text>
</comment>
<dbReference type="EMBL" id="LNJQ01000001">
    <property type="protein sequence ID" value="KWZ43772.1"/>
    <property type="molecule type" value="Genomic_DNA"/>
</dbReference>
<gene>
    <name evidence="5" type="ORF">WS72_13510</name>
</gene>
<dbReference type="InterPro" id="IPR000119">
    <property type="entry name" value="Hist_DNA-bd"/>
</dbReference>
<evidence type="ECO:0000256" key="4">
    <source>
        <dbReference type="RuleBase" id="RU003939"/>
    </source>
</evidence>
<dbReference type="Pfam" id="PF00216">
    <property type="entry name" value="Bac_DNA_binding"/>
    <property type="match status" value="1"/>
</dbReference>
<evidence type="ECO:0000256" key="3">
    <source>
        <dbReference type="ARBA" id="ARBA00023125"/>
    </source>
</evidence>
<reference evidence="5 6" key="1">
    <citation type="submission" date="2015-11" db="EMBL/GenBank/DDBJ databases">
        <authorList>
            <person name="Sahl J."/>
            <person name="Wagner D."/>
            <person name="Keim P."/>
        </authorList>
    </citation>
    <scope>NUCLEOTIDE SEQUENCE [LARGE SCALE GENOMIC DNA]</scope>
    <source>
        <strain evidence="5 6">BDU18</strain>
    </source>
</reference>